<dbReference type="PANTHER" id="PTHR30203">
    <property type="entry name" value="OUTER MEMBRANE CATION EFFLUX PROTEIN"/>
    <property type="match status" value="1"/>
</dbReference>
<keyword evidence="2" id="KW-0812">Transmembrane</keyword>
<keyword evidence="5" id="KW-1185">Reference proteome</keyword>
<dbReference type="GO" id="GO:0005886">
    <property type="term" value="C:plasma membrane"/>
    <property type="evidence" value="ECO:0007669"/>
    <property type="project" value="UniProtKB-SubCell"/>
</dbReference>
<gene>
    <name evidence="4" type="ORF">BGL_1c11260</name>
</gene>
<evidence type="ECO:0000256" key="1">
    <source>
        <dbReference type="ARBA" id="ARBA00007613"/>
    </source>
</evidence>
<dbReference type="PROSITE" id="PS51257">
    <property type="entry name" value="PROKAR_LIPOPROTEIN"/>
    <property type="match status" value="1"/>
</dbReference>
<feature type="signal peptide" evidence="2">
    <location>
        <begin position="1"/>
        <end position="25"/>
    </location>
</feature>
<dbReference type="InterPro" id="IPR003423">
    <property type="entry name" value="OMP_efflux"/>
</dbReference>
<keyword evidence="2" id="KW-0732">Signal</keyword>
<keyword evidence="2" id="KW-1134">Transmembrane beta strand</keyword>
<name>A0A0B6RQJ1_BURPL</name>
<dbReference type="Proteomes" id="UP000031838">
    <property type="component" value="Chromosome 1"/>
</dbReference>
<feature type="region of interest" description="Disordered" evidence="3">
    <location>
        <begin position="485"/>
        <end position="504"/>
    </location>
</feature>
<dbReference type="Gene3D" id="2.20.200.10">
    <property type="entry name" value="Outer membrane efflux proteins (OEP)"/>
    <property type="match status" value="1"/>
</dbReference>
<dbReference type="AlphaFoldDB" id="A0A0B6RQJ1"/>
<organism evidence="4 5">
    <name type="scientific">Burkholderia plantarii</name>
    <dbReference type="NCBI Taxonomy" id="41899"/>
    <lineage>
        <taxon>Bacteria</taxon>
        <taxon>Pseudomonadati</taxon>
        <taxon>Pseudomonadota</taxon>
        <taxon>Betaproteobacteria</taxon>
        <taxon>Burkholderiales</taxon>
        <taxon>Burkholderiaceae</taxon>
        <taxon>Burkholderia</taxon>
    </lineage>
</organism>
<dbReference type="Gene3D" id="1.20.1600.10">
    <property type="entry name" value="Outer membrane efflux proteins (OEP)"/>
    <property type="match status" value="1"/>
</dbReference>
<accession>A0A0B6RQJ1</accession>
<evidence type="ECO:0000313" key="4">
    <source>
        <dbReference type="EMBL" id="AJK45648.1"/>
    </source>
</evidence>
<comment type="subcellular location">
    <subcellularLocation>
        <location evidence="2">Cell membrane</location>
        <topology evidence="2">Lipid-anchor</topology>
    </subcellularLocation>
</comment>
<protein>
    <submittedName>
        <fullName evidence="4">RND efflux system, outer membrane lipoprotein, NodT family</fullName>
    </submittedName>
</protein>
<feature type="compositionally biased region" description="Low complexity" evidence="3">
    <location>
        <begin position="485"/>
        <end position="495"/>
    </location>
</feature>
<dbReference type="SUPFAM" id="SSF56954">
    <property type="entry name" value="Outer membrane efflux proteins (OEP)"/>
    <property type="match status" value="1"/>
</dbReference>
<dbReference type="HOGENOM" id="CLU_012817_13_1_4"/>
<feature type="region of interest" description="Disordered" evidence="3">
    <location>
        <begin position="107"/>
        <end position="132"/>
    </location>
</feature>
<reference evidence="4 5" key="2">
    <citation type="journal article" date="2016" name="Appl. Microbiol. Biotechnol.">
        <title>Mutations improving production and secretion of extracellular lipase by Burkholderia glumae PG1.</title>
        <authorList>
            <person name="Knapp A."/>
            <person name="Voget S."/>
            <person name="Gao R."/>
            <person name="Zaburannyi N."/>
            <person name="Krysciak D."/>
            <person name="Breuer M."/>
            <person name="Hauer B."/>
            <person name="Streit W.R."/>
            <person name="Muller R."/>
            <person name="Daniel R."/>
            <person name="Jaeger K.E."/>
        </authorList>
    </citation>
    <scope>NUCLEOTIDE SEQUENCE [LARGE SCALE GENOMIC DNA]</scope>
    <source>
        <strain evidence="4 5">PG1</strain>
    </source>
</reference>
<reference evidence="5" key="1">
    <citation type="submission" date="2011-03" db="EMBL/GenBank/DDBJ databases">
        <authorList>
            <person name="Voget S."/>
            <person name="Streit W.R."/>
            <person name="Jaeger K.E."/>
            <person name="Daniel R."/>
        </authorList>
    </citation>
    <scope>NUCLEOTIDE SEQUENCE [LARGE SCALE GENOMIC DNA]</scope>
    <source>
        <strain evidence="5">PG1</strain>
    </source>
</reference>
<keyword evidence="2" id="KW-0472">Membrane</keyword>
<feature type="chain" id="PRO_5001434303" evidence="2">
    <location>
        <begin position="26"/>
        <end position="504"/>
    </location>
</feature>
<dbReference type="NCBIfam" id="TIGR01845">
    <property type="entry name" value="outer_NodT"/>
    <property type="match status" value="1"/>
</dbReference>
<proteinExistence type="inferred from homology"/>
<dbReference type="PANTHER" id="PTHR30203:SF33">
    <property type="entry name" value="BLR4455 PROTEIN"/>
    <property type="match status" value="1"/>
</dbReference>
<dbReference type="InterPro" id="IPR006311">
    <property type="entry name" value="TAT_signal"/>
</dbReference>
<keyword evidence="2" id="KW-0564">Palmitate</keyword>
<evidence type="ECO:0000256" key="2">
    <source>
        <dbReference type="RuleBase" id="RU362097"/>
    </source>
</evidence>
<dbReference type="EMBL" id="CP002580">
    <property type="protein sequence ID" value="AJK45648.1"/>
    <property type="molecule type" value="Genomic_DNA"/>
</dbReference>
<dbReference type="GO" id="GO:0015562">
    <property type="term" value="F:efflux transmembrane transporter activity"/>
    <property type="evidence" value="ECO:0007669"/>
    <property type="project" value="InterPro"/>
</dbReference>
<dbReference type="InterPro" id="IPR010131">
    <property type="entry name" value="MdtP/NodT-like"/>
</dbReference>
<dbReference type="KEGG" id="bgp:BGL_1c11260"/>
<dbReference type="Pfam" id="PF02321">
    <property type="entry name" value="OEP"/>
    <property type="match status" value="2"/>
</dbReference>
<evidence type="ECO:0000256" key="3">
    <source>
        <dbReference type="SAM" id="MobiDB-lite"/>
    </source>
</evidence>
<dbReference type="RefSeq" id="WP_042624338.1">
    <property type="nucleotide sequence ID" value="NZ_CP002580.1"/>
</dbReference>
<dbReference type="PROSITE" id="PS51318">
    <property type="entry name" value="TAT"/>
    <property type="match status" value="1"/>
</dbReference>
<keyword evidence="2 4" id="KW-0449">Lipoprotein</keyword>
<sequence>MSAPTLRRALLASALALALAGCSLAPDYHVPPVQAAAAYHGVGPWAPATPSDRIARDAWWQAYQEPALDALETRLVANNADLAAALSHYAQARAFVAQQSAAELPRVSANAQPLRNRQSDTRPLRGAGSPNDYNSVTLGGEIDYELDLWGRVRDTVAAAKYEAQATQADLASVQLSLEAQLAQTYVQLRGLDRQTKLLQDTVAAYQRALQLTQRLHDAGAVSGLDVTRATSLLADAKSQLSQNVAQRALDEHAIAVLVGASASDFQVAPSVADIALPPVPVGVPSALLQRRPDIAAAERRVAESNARIGVARAAYFPQITLSAQGGLQSSNYTNFFSAPNFFWSVGPALAQYIFDGGLRRAQLNAVKAATDEAAARYRGVALAAFQQVEDNLTLLRDLGTALDQERESADAAQRAENLALTRYQRGISSYLDVVQAQTTALATQRSALDIQTRQLVANVQLVRALGGGWSSEDLDGVTKAAKAAEAAQAASQPASVPGEPAPAG</sequence>
<comment type="similarity">
    <text evidence="1 2">Belongs to the outer membrane factor (OMF) (TC 1.B.17) family.</text>
</comment>
<evidence type="ECO:0000313" key="5">
    <source>
        <dbReference type="Proteomes" id="UP000031838"/>
    </source>
</evidence>